<dbReference type="EMBL" id="FSRU01000001">
    <property type="protein sequence ID" value="SIO17470.1"/>
    <property type="molecule type" value="Genomic_DNA"/>
</dbReference>
<protein>
    <submittedName>
        <fullName evidence="1">Uncharacterized protein</fullName>
    </submittedName>
</protein>
<dbReference type="RefSeq" id="WP_143788270.1">
    <property type="nucleotide sequence ID" value="NZ_FSRU01000001.1"/>
</dbReference>
<dbReference type="Proteomes" id="UP000185151">
    <property type="component" value="Unassembled WGS sequence"/>
</dbReference>
<dbReference type="AlphaFoldDB" id="A0A1N6HCH3"/>
<name>A0A1N6HCH3_9BURK</name>
<gene>
    <name evidence="1" type="ORF">SAMN05444165_1291</name>
</gene>
<sequence>MQTCKSCSDLHGRPASTTQLCEMALLGVGELCGVPAVEHYRCVACGSSFSRVLIGASCDCIWRFLDGRGASEDRAAPSAAPA</sequence>
<organism evidence="1 2">
    <name type="scientific">Paraburkholderia phenazinium</name>
    <dbReference type="NCBI Taxonomy" id="60549"/>
    <lineage>
        <taxon>Bacteria</taxon>
        <taxon>Pseudomonadati</taxon>
        <taxon>Pseudomonadota</taxon>
        <taxon>Betaproteobacteria</taxon>
        <taxon>Burkholderiales</taxon>
        <taxon>Burkholderiaceae</taxon>
        <taxon>Paraburkholderia</taxon>
    </lineage>
</organism>
<reference evidence="1 2" key="1">
    <citation type="submission" date="2016-11" db="EMBL/GenBank/DDBJ databases">
        <authorList>
            <person name="Jaros S."/>
            <person name="Januszkiewicz K."/>
            <person name="Wedrychowicz H."/>
        </authorList>
    </citation>
    <scope>NUCLEOTIDE SEQUENCE [LARGE SCALE GENOMIC DNA]</scope>
    <source>
        <strain evidence="1 2">GAS95</strain>
    </source>
</reference>
<dbReference type="OrthoDB" id="9105778at2"/>
<evidence type="ECO:0000313" key="1">
    <source>
        <dbReference type="EMBL" id="SIO17470.1"/>
    </source>
</evidence>
<accession>A0A1N6HCH3</accession>
<keyword evidence="2" id="KW-1185">Reference proteome</keyword>
<evidence type="ECO:0000313" key="2">
    <source>
        <dbReference type="Proteomes" id="UP000185151"/>
    </source>
</evidence>
<proteinExistence type="predicted"/>